<evidence type="ECO:0000313" key="2">
    <source>
        <dbReference type="Proteomes" id="UP000700908"/>
    </source>
</evidence>
<dbReference type="InterPro" id="IPR018575">
    <property type="entry name" value="Restrct_endonuc_II_Eco29kI"/>
</dbReference>
<keyword evidence="1" id="KW-0378">Hydrolase</keyword>
<reference evidence="1 2" key="1">
    <citation type="submission" date="2021-08" db="EMBL/GenBank/DDBJ databases">
        <title>Collinsella faecalis sp. nov. isolated from swine faeces.</title>
        <authorList>
            <person name="Oh B.S."/>
            <person name="Lee J.H."/>
        </authorList>
    </citation>
    <scope>NUCLEOTIDE SEQUENCE [LARGE SCALE GENOMIC DNA]</scope>
    <source>
        <strain evidence="1 2">AGMB00827</strain>
    </source>
</reference>
<dbReference type="Proteomes" id="UP000700908">
    <property type="component" value="Unassembled WGS sequence"/>
</dbReference>
<gene>
    <name evidence="1" type="ORF">K6V98_04765</name>
</gene>
<keyword evidence="1" id="KW-0540">Nuclease</keyword>
<dbReference type="GO" id="GO:0004519">
    <property type="term" value="F:endonuclease activity"/>
    <property type="evidence" value="ECO:0007669"/>
    <property type="project" value="UniProtKB-KW"/>
</dbReference>
<comment type="caution">
    <text evidence="1">The sequence shown here is derived from an EMBL/GenBank/DDBJ whole genome shotgun (WGS) entry which is preliminary data.</text>
</comment>
<keyword evidence="1" id="KW-0255">Endonuclease</keyword>
<dbReference type="RefSeq" id="WP_222199387.1">
    <property type="nucleotide sequence ID" value="NZ_JAIMFO010000006.1"/>
</dbReference>
<protein>
    <submittedName>
        <fullName evidence="1">Eco29kI family restriction endonuclease</fullName>
        <ecNumber evidence="1">3.1.21.-</ecNumber>
    </submittedName>
</protein>
<keyword evidence="2" id="KW-1185">Reference proteome</keyword>
<proteinExistence type="predicted"/>
<organism evidence="1 2">
    <name type="scientific">Collinsella ureilytica</name>
    <dbReference type="NCBI Taxonomy" id="2869515"/>
    <lineage>
        <taxon>Bacteria</taxon>
        <taxon>Bacillati</taxon>
        <taxon>Actinomycetota</taxon>
        <taxon>Coriobacteriia</taxon>
        <taxon>Coriobacteriales</taxon>
        <taxon>Coriobacteriaceae</taxon>
        <taxon>Collinsella</taxon>
    </lineage>
</organism>
<name>A0ABS7MJX0_9ACTN</name>
<accession>A0ABS7MJX0</accession>
<dbReference type="EMBL" id="JAIMFO010000006">
    <property type="protein sequence ID" value="MBY4797667.1"/>
    <property type="molecule type" value="Genomic_DNA"/>
</dbReference>
<dbReference type="EC" id="3.1.21.-" evidence="1"/>
<evidence type="ECO:0000313" key="1">
    <source>
        <dbReference type="EMBL" id="MBY4797667.1"/>
    </source>
</evidence>
<sequence>MKPRSYNPLDYTSLSESIAHELMGSDVIPLDRIDKFYGDGVYALFYCGEFPAYAELSEANRKKPGCLPIYIGKAAPRTLTGHDPQVSTKDTPDMSTRLYDRVAREHRRSIEQATNLDIADFSCRMLILNPVWVALTESALISRYIQIWNSVVPGFGNHPPGKGRAAGKISRWDILHPGRGRETDTEAGISYPDLCVEAQSAIHERIRLLRI</sequence>
<dbReference type="GO" id="GO:0016787">
    <property type="term" value="F:hydrolase activity"/>
    <property type="evidence" value="ECO:0007669"/>
    <property type="project" value="UniProtKB-KW"/>
</dbReference>
<dbReference type="Pfam" id="PF09517">
    <property type="entry name" value="RE_Eco29kI"/>
    <property type="match status" value="1"/>
</dbReference>